<proteinExistence type="predicted"/>
<accession>A0A0N9HHZ1</accession>
<feature type="transmembrane region" description="Helical" evidence="5">
    <location>
        <begin position="148"/>
        <end position="172"/>
    </location>
</feature>
<dbReference type="InterPro" id="IPR036259">
    <property type="entry name" value="MFS_trans_sf"/>
</dbReference>
<feature type="transmembrane region" description="Helical" evidence="5">
    <location>
        <begin position="12"/>
        <end position="33"/>
    </location>
</feature>
<name>A0A0N9HHZ1_9PSEU</name>
<evidence type="ECO:0000259" key="6">
    <source>
        <dbReference type="PROSITE" id="PS50850"/>
    </source>
</evidence>
<dbReference type="STRING" id="860235.AOZ06_00220"/>
<reference evidence="7 8" key="1">
    <citation type="submission" date="2015-07" db="EMBL/GenBank/DDBJ databases">
        <title>Genome sequencing of Kibdelosporangium phytohabitans.</title>
        <authorList>
            <person name="Qin S."/>
            <person name="Xing K."/>
        </authorList>
    </citation>
    <scope>NUCLEOTIDE SEQUENCE [LARGE SCALE GENOMIC DNA]</scope>
    <source>
        <strain evidence="7 8">KLBMP1111</strain>
    </source>
</reference>
<dbReference type="PANTHER" id="PTHR23528">
    <property type="match status" value="1"/>
</dbReference>
<evidence type="ECO:0000256" key="5">
    <source>
        <dbReference type="SAM" id="Phobius"/>
    </source>
</evidence>
<evidence type="ECO:0000313" key="7">
    <source>
        <dbReference type="EMBL" id="ALG05560.1"/>
    </source>
</evidence>
<feature type="transmembrane region" description="Helical" evidence="5">
    <location>
        <begin position="376"/>
        <end position="397"/>
    </location>
</feature>
<feature type="transmembrane region" description="Helical" evidence="5">
    <location>
        <begin position="316"/>
        <end position="339"/>
    </location>
</feature>
<evidence type="ECO:0000256" key="1">
    <source>
        <dbReference type="ARBA" id="ARBA00004651"/>
    </source>
</evidence>
<feature type="transmembrane region" description="Helical" evidence="5">
    <location>
        <begin position="292"/>
        <end position="310"/>
    </location>
</feature>
<feature type="transmembrane region" description="Helical" evidence="5">
    <location>
        <begin position="89"/>
        <end position="109"/>
    </location>
</feature>
<evidence type="ECO:0000256" key="2">
    <source>
        <dbReference type="ARBA" id="ARBA00022692"/>
    </source>
</evidence>
<evidence type="ECO:0000256" key="3">
    <source>
        <dbReference type="ARBA" id="ARBA00022989"/>
    </source>
</evidence>
<dbReference type="Gene3D" id="1.20.1250.20">
    <property type="entry name" value="MFS general substrate transporter like domains"/>
    <property type="match status" value="2"/>
</dbReference>
<feature type="transmembrane region" description="Helical" evidence="5">
    <location>
        <begin position="53"/>
        <end position="77"/>
    </location>
</feature>
<keyword evidence="8" id="KW-1185">Reference proteome</keyword>
<dbReference type="PROSITE" id="PS50850">
    <property type="entry name" value="MFS"/>
    <property type="match status" value="1"/>
</dbReference>
<dbReference type="InterPro" id="IPR020846">
    <property type="entry name" value="MFS_dom"/>
</dbReference>
<dbReference type="Proteomes" id="UP000063699">
    <property type="component" value="Chromosome"/>
</dbReference>
<feature type="transmembrane region" description="Helical" evidence="5">
    <location>
        <begin position="178"/>
        <end position="201"/>
    </location>
</feature>
<dbReference type="RefSeq" id="WP_054287541.1">
    <property type="nucleotide sequence ID" value="NZ_CP012752.1"/>
</dbReference>
<dbReference type="GO" id="GO:0005886">
    <property type="term" value="C:plasma membrane"/>
    <property type="evidence" value="ECO:0007669"/>
    <property type="project" value="UniProtKB-SubCell"/>
</dbReference>
<dbReference type="OrthoDB" id="7584869at2"/>
<keyword evidence="3 5" id="KW-1133">Transmembrane helix</keyword>
<keyword evidence="2 5" id="KW-0812">Transmembrane</keyword>
<comment type="subcellular location">
    <subcellularLocation>
        <location evidence="1">Cell membrane</location>
        <topology evidence="1">Multi-pass membrane protein</topology>
    </subcellularLocation>
</comment>
<feature type="transmembrane region" description="Helical" evidence="5">
    <location>
        <begin position="222"/>
        <end position="248"/>
    </location>
</feature>
<feature type="domain" description="Major facilitator superfamily (MFS) profile" evidence="6">
    <location>
        <begin position="184"/>
        <end position="404"/>
    </location>
</feature>
<dbReference type="PANTHER" id="PTHR23528:SF1">
    <property type="entry name" value="MAJOR FACILITATOR SUPERFAMILY (MFS) PROFILE DOMAIN-CONTAINING PROTEIN"/>
    <property type="match status" value="1"/>
</dbReference>
<organism evidence="7 8">
    <name type="scientific">Kibdelosporangium phytohabitans</name>
    <dbReference type="NCBI Taxonomy" id="860235"/>
    <lineage>
        <taxon>Bacteria</taxon>
        <taxon>Bacillati</taxon>
        <taxon>Actinomycetota</taxon>
        <taxon>Actinomycetes</taxon>
        <taxon>Pseudonocardiales</taxon>
        <taxon>Pseudonocardiaceae</taxon>
        <taxon>Kibdelosporangium</taxon>
    </lineage>
</organism>
<sequence length="404" mass="41754">MTSALAEPTRKVRAGWISLLFVANLGLWLAIYAPIQVLLPQQAELLDSANKELVFGIVTGAGALVAVFANPVAGLLSDRTTSRFGRRHPWTMGGALVGAAGLAVLAVAGNVAVMVLGWCLVQVGLNAMLATLISAIPDRVPVEQRAQTGGFVGISQMFGTVLGAVLVTSIVTGLVAGYLASAAVVLVGAAAFVLLTPDAALPKDLVGKTKLELWISPREHPGFVWMWGCHFMVNLGNALGTFYLLFFLKDVVRRADPEGSLLILMAFYGVALVIGALVTGRLSDASGRRKPYVVVAVVLMAAAALILVAWPTWVGALIAGPLLGAGFGTYWAVAIALLTQLLPAAADRAKDLGVVNIANSLPQVVAPLVASGILAVLGYAGLFAASAAATLLAGVFLSRITTAE</sequence>
<dbReference type="GO" id="GO:0022857">
    <property type="term" value="F:transmembrane transporter activity"/>
    <property type="evidence" value="ECO:0007669"/>
    <property type="project" value="InterPro"/>
</dbReference>
<dbReference type="SUPFAM" id="SSF103473">
    <property type="entry name" value="MFS general substrate transporter"/>
    <property type="match status" value="1"/>
</dbReference>
<evidence type="ECO:0000256" key="4">
    <source>
        <dbReference type="ARBA" id="ARBA00023136"/>
    </source>
</evidence>
<dbReference type="EMBL" id="CP012752">
    <property type="protein sequence ID" value="ALG05560.1"/>
    <property type="molecule type" value="Genomic_DNA"/>
</dbReference>
<gene>
    <name evidence="7" type="ORF">AOZ06_00220</name>
</gene>
<keyword evidence="4 5" id="KW-0472">Membrane</keyword>
<dbReference type="InterPro" id="IPR011701">
    <property type="entry name" value="MFS"/>
</dbReference>
<dbReference type="KEGG" id="kphy:AOZ06_00220"/>
<feature type="transmembrane region" description="Helical" evidence="5">
    <location>
        <begin position="260"/>
        <end position="280"/>
    </location>
</feature>
<dbReference type="Pfam" id="PF07690">
    <property type="entry name" value="MFS_1"/>
    <property type="match status" value="2"/>
</dbReference>
<evidence type="ECO:0000313" key="8">
    <source>
        <dbReference type="Proteomes" id="UP000063699"/>
    </source>
</evidence>
<protein>
    <submittedName>
        <fullName evidence="7">MFS transporter</fullName>
    </submittedName>
</protein>
<dbReference type="AlphaFoldDB" id="A0A0N9HHZ1"/>